<dbReference type="InterPro" id="IPR029063">
    <property type="entry name" value="SAM-dependent_MTases_sf"/>
</dbReference>
<dbReference type="InterPro" id="IPR041698">
    <property type="entry name" value="Methyltransf_25"/>
</dbReference>
<dbReference type="AlphaFoldDB" id="A0AAW5B3J4"/>
<keyword evidence="3" id="KW-0489">Methyltransferase</keyword>
<dbReference type="Gene3D" id="2.20.25.110">
    <property type="entry name" value="S-adenosyl-L-methionine-dependent methyltransferases"/>
    <property type="match status" value="1"/>
</dbReference>
<evidence type="ECO:0000313" key="4">
    <source>
        <dbReference type="Proteomes" id="UP001199631"/>
    </source>
</evidence>
<sequence>MAYKQMANVYDRLMESAPYDAWLEFTQYIFKEYGKSVQKIADLGCGTGEITKRLAMEDYQVIGVDYSSDMLAYAEQKCSNAGLKVQWLNQDLKELQGLGDLDAAISYCDVINYITEENDLTSVFQGVADSLKEDGLFIFDVHSIHQVENNYVNQTFADVLEDASYIWFCHQGEVPGEMFHELTFFQYQEDDTYVRFDENHHQRTYKPNFYINLLKRTGFKNIKVHGDFQENEEIDLEHAERIFFSAEKGKDS</sequence>
<dbReference type="EMBL" id="JAIFZM010000004">
    <property type="protein sequence ID" value="MCG3418640.1"/>
    <property type="molecule type" value="Genomic_DNA"/>
</dbReference>
<feature type="domain" description="Methyltransferase" evidence="2">
    <location>
        <begin position="40"/>
        <end position="135"/>
    </location>
</feature>
<comment type="caution">
    <text evidence="3">The sequence shown here is derived from an EMBL/GenBank/DDBJ whole genome shotgun (WGS) entry which is preliminary data.</text>
</comment>
<dbReference type="PANTHER" id="PTHR43861">
    <property type="entry name" value="TRANS-ACONITATE 2-METHYLTRANSFERASE-RELATED"/>
    <property type="match status" value="1"/>
</dbReference>
<proteinExistence type="predicted"/>
<dbReference type="SUPFAM" id="SSF53335">
    <property type="entry name" value="S-adenosyl-L-methionine-dependent methyltransferases"/>
    <property type="match status" value="1"/>
</dbReference>
<dbReference type="Pfam" id="PF13649">
    <property type="entry name" value="Methyltransf_25"/>
    <property type="match status" value="1"/>
</dbReference>
<dbReference type="Proteomes" id="UP001199631">
    <property type="component" value="Unassembled WGS sequence"/>
</dbReference>
<name>A0AAW5B3J4_9BACI</name>
<keyword evidence="1" id="KW-0808">Transferase</keyword>
<evidence type="ECO:0000259" key="2">
    <source>
        <dbReference type="Pfam" id="PF13649"/>
    </source>
</evidence>
<dbReference type="GO" id="GO:0032259">
    <property type="term" value="P:methylation"/>
    <property type="evidence" value="ECO:0007669"/>
    <property type="project" value="UniProtKB-KW"/>
</dbReference>
<gene>
    <name evidence="3" type="ORF">K3T81_05710</name>
</gene>
<dbReference type="CDD" id="cd02440">
    <property type="entry name" value="AdoMet_MTases"/>
    <property type="match status" value="1"/>
</dbReference>
<accession>A0AAW5B3J4</accession>
<dbReference type="RefSeq" id="WP_238018791.1">
    <property type="nucleotide sequence ID" value="NZ_JAIFZM010000004.1"/>
</dbReference>
<dbReference type="GO" id="GO:0008168">
    <property type="term" value="F:methyltransferase activity"/>
    <property type="evidence" value="ECO:0007669"/>
    <property type="project" value="UniProtKB-KW"/>
</dbReference>
<evidence type="ECO:0000313" key="3">
    <source>
        <dbReference type="EMBL" id="MCG3418640.1"/>
    </source>
</evidence>
<dbReference type="Gene3D" id="3.40.50.150">
    <property type="entry name" value="Vaccinia Virus protein VP39"/>
    <property type="match status" value="1"/>
</dbReference>
<reference evidence="3 4" key="1">
    <citation type="journal article" date="2022" name="Evol. Bioinform. Online">
        <title>Draft Genome Sequence of Oceanobacillus jordanicus Strain GSFE11, a Halotolerant Plant Growth-Promoting Bacterial Endophyte Isolated From the Jordan Valley.</title>
        <authorList>
            <person name="Alhindi T."/>
            <person name="Albdaiwi R."/>
        </authorList>
    </citation>
    <scope>NUCLEOTIDE SEQUENCE [LARGE SCALE GENOMIC DNA]</scope>
    <source>
        <strain evidence="3 4">GSFE11</strain>
    </source>
</reference>
<organism evidence="3 4">
    <name type="scientific">Oceanobacillus jordanicus</name>
    <dbReference type="NCBI Taxonomy" id="2867266"/>
    <lineage>
        <taxon>Bacteria</taxon>
        <taxon>Bacillati</taxon>
        <taxon>Bacillota</taxon>
        <taxon>Bacilli</taxon>
        <taxon>Bacillales</taxon>
        <taxon>Bacillaceae</taxon>
        <taxon>Oceanobacillus</taxon>
    </lineage>
</organism>
<protein>
    <submittedName>
        <fullName evidence="3">Class I SAM-dependent methyltransferase</fullName>
    </submittedName>
</protein>
<keyword evidence="4" id="KW-1185">Reference proteome</keyword>
<evidence type="ECO:0000256" key="1">
    <source>
        <dbReference type="ARBA" id="ARBA00022679"/>
    </source>
</evidence>